<sequence>MTANTTASEGSMPVRSENDVVTSRQFVRKLTQQLGFSLVGQTKMVTAASELSRNVLVYGGGGDMEWKLHKDGLRTGLTLSFVDQGPGIPDLDLAMKDGWSTGNSLGKGLPGSKRLVNEFEVVSVVGEGTRVTITSWK</sequence>
<organism evidence="2 3">
    <name type="scientific">Roseateles asaccharophilus</name>
    <dbReference type="NCBI Taxonomy" id="582607"/>
    <lineage>
        <taxon>Bacteria</taxon>
        <taxon>Pseudomonadati</taxon>
        <taxon>Pseudomonadota</taxon>
        <taxon>Betaproteobacteria</taxon>
        <taxon>Burkholderiales</taxon>
        <taxon>Sphaerotilaceae</taxon>
        <taxon>Roseateles</taxon>
    </lineage>
</organism>
<name>A0ABU2ACM1_9BURK</name>
<dbReference type="EMBL" id="JAVDXV010000008">
    <property type="protein sequence ID" value="MDR7334957.1"/>
    <property type="molecule type" value="Genomic_DNA"/>
</dbReference>
<keyword evidence="2" id="KW-0418">Kinase</keyword>
<dbReference type="CDD" id="cd16934">
    <property type="entry name" value="HATPase_RsbT-like"/>
    <property type="match status" value="1"/>
</dbReference>
<dbReference type="EC" id="2.7.11.1" evidence="2"/>
<dbReference type="GO" id="GO:0004674">
    <property type="term" value="F:protein serine/threonine kinase activity"/>
    <property type="evidence" value="ECO:0007669"/>
    <property type="project" value="UniProtKB-EC"/>
</dbReference>
<proteinExistence type="predicted"/>
<feature type="domain" description="Histidine kinase/HSP90-like ATPase" evidence="1">
    <location>
        <begin position="43"/>
        <end position="134"/>
    </location>
</feature>
<keyword evidence="3" id="KW-1185">Reference proteome</keyword>
<dbReference type="Gene3D" id="3.30.565.10">
    <property type="entry name" value="Histidine kinase-like ATPase, C-terminal domain"/>
    <property type="match status" value="1"/>
</dbReference>
<dbReference type="SUPFAM" id="SSF55874">
    <property type="entry name" value="ATPase domain of HSP90 chaperone/DNA topoisomerase II/histidine kinase"/>
    <property type="match status" value="1"/>
</dbReference>
<dbReference type="RefSeq" id="WP_310331686.1">
    <property type="nucleotide sequence ID" value="NZ_JAVDXV010000008.1"/>
</dbReference>
<dbReference type="InterPro" id="IPR003594">
    <property type="entry name" value="HATPase_dom"/>
</dbReference>
<evidence type="ECO:0000313" key="3">
    <source>
        <dbReference type="Proteomes" id="UP001180825"/>
    </source>
</evidence>
<dbReference type="Proteomes" id="UP001180825">
    <property type="component" value="Unassembled WGS sequence"/>
</dbReference>
<evidence type="ECO:0000313" key="2">
    <source>
        <dbReference type="EMBL" id="MDR7334957.1"/>
    </source>
</evidence>
<keyword evidence="2" id="KW-0808">Transferase</keyword>
<comment type="caution">
    <text evidence="2">The sequence shown here is derived from an EMBL/GenBank/DDBJ whole genome shotgun (WGS) entry which is preliminary data.</text>
</comment>
<accession>A0ABU2ACM1</accession>
<dbReference type="Pfam" id="PF02518">
    <property type="entry name" value="HATPase_c"/>
    <property type="match status" value="1"/>
</dbReference>
<gene>
    <name evidence="2" type="ORF">J2X21_004121</name>
</gene>
<evidence type="ECO:0000259" key="1">
    <source>
        <dbReference type="Pfam" id="PF02518"/>
    </source>
</evidence>
<protein>
    <submittedName>
        <fullName evidence="2">Serine/threonine-protein kinase RsbT</fullName>
        <ecNumber evidence="2">2.7.11.1</ecNumber>
    </submittedName>
</protein>
<reference evidence="2 3" key="1">
    <citation type="submission" date="2023-07" db="EMBL/GenBank/DDBJ databases">
        <title>Sorghum-associated microbial communities from plants grown in Nebraska, USA.</title>
        <authorList>
            <person name="Schachtman D."/>
        </authorList>
    </citation>
    <scope>NUCLEOTIDE SEQUENCE [LARGE SCALE GENOMIC DNA]</scope>
    <source>
        <strain evidence="2 3">BE316</strain>
    </source>
</reference>
<dbReference type="InterPro" id="IPR036890">
    <property type="entry name" value="HATPase_C_sf"/>
</dbReference>